<dbReference type="Proteomes" id="UP000183529">
    <property type="component" value="Unassembled WGS sequence"/>
</dbReference>
<feature type="domain" description="FecR N-terminal" evidence="2">
    <location>
        <begin position="18"/>
        <end position="55"/>
    </location>
</feature>
<reference evidence="3 4" key="1">
    <citation type="submission" date="2016-10" db="EMBL/GenBank/DDBJ databases">
        <authorList>
            <person name="Varghese N."/>
            <person name="Submissions S."/>
        </authorList>
    </citation>
    <scope>NUCLEOTIDE SEQUENCE [LARGE SCALE GENOMIC DNA]</scope>
    <source>
        <strain evidence="3 4">LMG 22274</strain>
    </source>
</reference>
<evidence type="ECO:0000259" key="1">
    <source>
        <dbReference type="Pfam" id="PF04773"/>
    </source>
</evidence>
<evidence type="ECO:0000259" key="2">
    <source>
        <dbReference type="Pfam" id="PF16220"/>
    </source>
</evidence>
<dbReference type="Pfam" id="PF04773">
    <property type="entry name" value="FecR"/>
    <property type="match status" value="1"/>
</dbReference>
<dbReference type="Pfam" id="PF16220">
    <property type="entry name" value="DUF4880"/>
    <property type="match status" value="1"/>
</dbReference>
<dbReference type="PIRSF" id="PIRSF018266">
    <property type="entry name" value="FecR"/>
    <property type="match status" value="1"/>
</dbReference>
<comment type="caution">
    <text evidence="3">The sequence shown here is derived from an EMBL/GenBank/DDBJ whole genome shotgun (WGS) entry which is preliminary data.</text>
</comment>
<dbReference type="GO" id="GO:0016989">
    <property type="term" value="F:sigma factor antagonist activity"/>
    <property type="evidence" value="ECO:0007669"/>
    <property type="project" value="TreeGrafter"/>
</dbReference>
<dbReference type="PANTHER" id="PTHR30273:SF2">
    <property type="entry name" value="PROTEIN FECR"/>
    <property type="match status" value="1"/>
</dbReference>
<protein>
    <submittedName>
        <fullName evidence="3">FecR family protein</fullName>
    </submittedName>
</protein>
<organism evidence="3 4">
    <name type="scientific">Paraburkholderia tropica</name>
    <dbReference type="NCBI Taxonomy" id="92647"/>
    <lineage>
        <taxon>Bacteria</taxon>
        <taxon>Pseudomonadati</taxon>
        <taxon>Pseudomonadota</taxon>
        <taxon>Betaproteobacteria</taxon>
        <taxon>Burkholderiales</taxon>
        <taxon>Burkholderiaceae</taxon>
        <taxon>Paraburkholderia</taxon>
    </lineage>
</organism>
<gene>
    <name evidence="3" type="ORF">SAMN05216550_113258</name>
</gene>
<dbReference type="EMBL" id="FNZM01000013">
    <property type="protein sequence ID" value="SEK03087.1"/>
    <property type="molecule type" value="Genomic_DNA"/>
</dbReference>
<dbReference type="InterPro" id="IPR006860">
    <property type="entry name" value="FecR"/>
</dbReference>
<evidence type="ECO:0000313" key="4">
    <source>
        <dbReference type="Proteomes" id="UP000183529"/>
    </source>
</evidence>
<dbReference type="PANTHER" id="PTHR30273">
    <property type="entry name" value="PERIPLASMIC SIGNAL SENSOR AND SIGMA FACTOR ACTIVATOR FECR-RELATED"/>
    <property type="match status" value="1"/>
</dbReference>
<dbReference type="AlphaFoldDB" id="A0AAQ1JW25"/>
<proteinExistence type="predicted"/>
<dbReference type="InterPro" id="IPR012373">
    <property type="entry name" value="Ferrdict_sens_TM"/>
</dbReference>
<dbReference type="InterPro" id="IPR032623">
    <property type="entry name" value="FecR_N"/>
</dbReference>
<dbReference type="Gene3D" id="2.60.120.1440">
    <property type="match status" value="1"/>
</dbReference>
<evidence type="ECO:0000313" key="3">
    <source>
        <dbReference type="EMBL" id="SEK03087.1"/>
    </source>
</evidence>
<sequence>MSTARVMRGTEAGSARGAVEWEVRLREGELDARELAAFEAWQRDEANGRAWAALQTRLARMRPGGAAERAAAAEALRVPSAQRRKLLRAGFGGVALALAGVALREGVHRLGLDADWQSAIGERRTVSLADGSQMTIDAGSRVYRVDRSDRSAASGDRVLRVSAGQVLVHMRASHAGLLRSIETEHGVVQTEGGTINVGRIYRHSVVAVGKGEAVVLQPGRPALRVAAGESVAFSSDGARRLAQSFDLVSAWTRGIFVADNVSLDTLVDVFNRYEPGVIRVTGEAREARVSGVFLLGDIPRALTQVAESAPVQLTRVGPYLSVFS</sequence>
<feature type="domain" description="FecR protein" evidence="1">
    <location>
        <begin position="116"/>
        <end position="212"/>
    </location>
</feature>
<accession>A0AAQ1JW25</accession>
<name>A0AAQ1JW25_9BURK</name>